<dbReference type="Proteomes" id="UP000789831">
    <property type="component" value="Unassembled WGS sequence"/>
</dbReference>
<sequence>MAKKARKDFANTKFYLAKNHFPNDNMLVDESSNPHENKRLKVTTACDTCRQRKAKCDGGSPCANCEREGYQCTFPDASTKRPRGPPKGFLVDIGEKLQSIESLVKELKQEQTNKETGNRRKYNNTNYTPNTPPVDGNSLLEPQESFGDDLGSDDEEDVQKNLTDFTDNNYQDSTLPHQPGSYSEPEIPSSLPQITPPPQDIVNQLLEKFFTHFYPCFPIIDRTQLCQQLQSTDNQPSPLLMNAIYAVGASYPPILQDSYNPTTFYELAKNLLDYFLDAPRLSTVQALILLCMVDQGKTSSYRPQSYSFMAIHMAQNMRLNRKNGAIYQSNNKHTKKL</sequence>
<evidence type="ECO:0000256" key="8">
    <source>
        <dbReference type="SAM" id="MobiDB-lite"/>
    </source>
</evidence>
<dbReference type="PANTHER" id="PTHR31313:SF81">
    <property type="entry name" value="TY1 ENHANCER ACTIVATOR"/>
    <property type="match status" value="1"/>
</dbReference>
<dbReference type="CDD" id="cd12148">
    <property type="entry name" value="fungal_TF_MHR"/>
    <property type="match status" value="1"/>
</dbReference>
<evidence type="ECO:0000313" key="10">
    <source>
        <dbReference type="EMBL" id="CAG8581903.1"/>
    </source>
</evidence>
<dbReference type="InterPro" id="IPR001138">
    <property type="entry name" value="Zn2Cys6_DnaBD"/>
</dbReference>
<comment type="subcellular location">
    <subcellularLocation>
        <location evidence="1">Nucleus</location>
    </subcellularLocation>
</comment>
<feature type="non-terminal residue" evidence="10">
    <location>
        <position position="1"/>
    </location>
</feature>
<dbReference type="InterPro" id="IPR051615">
    <property type="entry name" value="Transcr_Regulatory_Elem"/>
</dbReference>
<dbReference type="OrthoDB" id="2123952at2759"/>
<dbReference type="PANTHER" id="PTHR31313">
    <property type="entry name" value="TY1 ENHANCER ACTIVATOR"/>
    <property type="match status" value="1"/>
</dbReference>
<keyword evidence="6" id="KW-0804">Transcription</keyword>
<feature type="compositionally biased region" description="Polar residues" evidence="8">
    <location>
        <begin position="160"/>
        <end position="176"/>
    </location>
</feature>
<evidence type="ECO:0000313" key="11">
    <source>
        <dbReference type="Proteomes" id="UP000789831"/>
    </source>
</evidence>
<dbReference type="CDD" id="cd00067">
    <property type="entry name" value="GAL4"/>
    <property type="match status" value="1"/>
</dbReference>
<dbReference type="Gene3D" id="4.10.240.10">
    <property type="entry name" value="Zn(2)-C6 fungal-type DNA-binding domain"/>
    <property type="match status" value="1"/>
</dbReference>
<dbReference type="Pfam" id="PF04082">
    <property type="entry name" value="Fungal_trans"/>
    <property type="match status" value="1"/>
</dbReference>
<feature type="domain" description="Zn(2)-C6 fungal-type" evidence="9">
    <location>
        <begin position="45"/>
        <end position="74"/>
    </location>
</feature>
<dbReference type="GO" id="GO:0005634">
    <property type="term" value="C:nucleus"/>
    <property type="evidence" value="ECO:0007669"/>
    <property type="project" value="UniProtKB-SubCell"/>
</dbReference>
<dbReference type="PROSITE" id="PS00463">
    <property type="entry name" value="ZN2_CY6_FUNGAL_1"/>
    <property type="match status" value="1"/>
</dbReference>
<evidence type="ECO:0000256" key="6">
    <source>
        <dbReference type="ARBA" id="ARBA00023163"/>
    </source>
</evidence>
<reference evidence="10" key="1">
    <citation type="submission" date="2021-06" db="EMBL/GenBank/DDBJ databases">
        <authorList>
            <person name="Kallberg Y."/>
            <person name="Tangrot J."/>
            <person name="Rosling A."/>
        </authorList>
    </citation>
    <scope>NUCLEOTIDE SEQUENCE</scope>
    <source>
        <strain evidence="10">MT106</strain>
    </source>
</reference>
<feature type="compositionally biased region" description="Basic and acidic residues" evidence="8">
    <location>
        <begin position="107"/>
        <end position="118"/>
    </location>
</feature>
<keyword evidence="4" id="KW-0805">Transcription regulation</keyword>
<dbReference type="GO" id="GO:0006351">
    <property type="term" value="P:DNA-templated transcription"/>
    <property type="evidence" value="ECO:0007669"/>
    <property type="project" value="InterPro"/>
</dbReference>
<protein>
    <submittedName>
        <fullName evidence="10">11980_t:CDS:1</fullName>
    </submittedName>
</protein>
<dbReference type="PROSITE" id="PS50048">
    <property type="entry name" value="ZN2_CY6_FUNGAL_2"/>
    <property type="match status" value="1"/>
</dbReference>
<organism evidence="10 11">
    <name type="scientific">Ambispora gerdemannii</name>
    <dbReference type="NCBI Taxonomy" id="144530"/>
    <lineage>
        <taxon>Eukaryota</taxon>
        <taxon>Fungi</taxon>
        <taxon>Fungi incertae sedis</taxon>
        <taxon>Mucoromycota</taxon>
        <taxon>Glomeromycotina</taxon>
        <taxon>Glomeromycetes</taxon>
        <taxon>Archaeosporales</taxon>
        <taxon>Ambisporaceae</taxon>
        <taxon>Ambispora</taxon>
    </lineage>
</organism>
<proteinExistence type="predicted"/>
<accession>A0A9N9BW83</accession>
<dbReference type="GO" id="GO:0003677">
    <property type="term" value="F:DNA binding"/>
    <property type="evidence" value="ECO:0007669"/>
    <property type="project" value="UniProtKB-KW"/>
</dbReference>
<feature type="compositionally biased region" description="Acidic residues" evidence="8">
    <location>
        <begin position="146"/>
        <end position="157"/>
    </location>
</feature>
<dbReference type="SMART" id="SM00066">
    <property type="entry name" value="GAL4"/>
    <property type="match status" value="1"/>
</dbReference>
<dbReference type="EMBL" id="CAJVPL010001661">
    <property type="protein sequence ID" value="CAG8581903.1"/>
    <property type="molecule type" value="Genomic_DNA"/>
</dbReference>
<dbReference type="GO" id="GO:0008270">
    <property type="term" value="F:zinc ion binding"/>
    <property type="evidence" value="ECO:0007669"/>
    <property type="project" value="InterPro"/>
</dbReference>
<feature type="region of interest" description="Disordered" evidence="8">
    <location>
        <begin position="107"/>
        <end position="189"/>
    </location>
</feature>
<evidence type="ECO:0000256" key="4">
    <source>
        <dbReference type="ARBA" id="ARBA00023015"/>
    </source>
</evidence>
<name>A0A9N9BW83_9GLOM</name>
<gene>
    <name evidence="10" type="ORF">AGERDE_LOCUS8166</name>
</gene>
<dbReference type="Pfam" id="PF00172">
    <property type="entry name" value="Zn_clus"/>
    <property type="match status" value="1"/>
</dbReference>
<evidence type="ECO:0000256" key="3">
    <source>
        <dbReference type="ARBA" id="ARBA00022833"/>
    </source>
</evidence>
<keyword evidence="2" id="KW-0479">Metal-binding</keyword>
<keyword evidence="3" id="KW-0862">Zinc</keyword>
<evidence type="ECO:0000256" key="2">
    <source>
        <dbReference type="ARBA" id="ARBA00022723"/>
    </source>
</evidence>
<keyword evidence="11" id="KW-1185">Reference proteome</keyword>
<keyword evidence="7" id="KW-0539">Nucleus</keyword>
<evidence type="ECO:0000256" key="1">
    <source>
        <dbReference type="ARBA" id="ARBA00004123"/>
    </source>
</evidence>
<dbReference type="InterPro" id="IPR036864">
    <property type="entry name" value="Zn2-C6_fun-type_DNA-bd_sf"/>
</dbReference>
<evidence type="ECO:0000256" key="5">
    <source>
        <dbReference type="ARBA" id="ARBA00023125"/>
    </source>
</evidence>
<dbReference type="GO" id="GO:0000981">
    <property type="term" value="F:DNA-binding transcription factor activity, RNA polymerase II-specific"/>
    <property type="evidence" value="ECO:0007669"/>
    <property type="project" value="InterPro"/>
</dbReference>
<evidence type="ECO:0000259" key="9">
    <source>
        <dbReference type="PROSITE" id="PS50048"/>
    </source>
</evidence>
<comment type="caution">
    <text evidence="10">The sequence shown here is derived from an EMBL/GenBank/DDBJ whole genome shotgun (WGS) entry which is preliminary data.</text>
</comment>
<keyword evidence="5" id="KW-0238">DNA-binding</keyword>
<dbReference type="SUPFAM" id="SSF57701">
    <property type="entry name" value="Zn2/Cys6 DNA-binding domain"/>
    <property type="match status" value="1"/>
</dbReference>
<dbReference type="AlphaFoldDB" id="A0A9N9BW83"/>
<dbReference type="InterPro" id="IPR007219">
    <property type="entry name" value="XnlR_reg_dom"/>
</dbReference>
<evidence type="ECO:0000256" key="7">
    <source>
        <dbReference type="ARBA" id="ARBA00023242"/>
    </source>
</evidence>